<evidence type="ECO:0008006" key="5">
    <source>
        <dbReference type="Google" id="ProtNLM"/>
    </source>
</evidence>
<reference evidence="3" key="1">
    <citation type="submission" date="2021-01" db="EMBL/GenBank/DDBJ databases">
        <authorList>
            <person name="Zahm M."/>
            <person name="Roques C."/>
            <person name="Cabau C."/>
            <person name="Klopp C."/>
            <person name="Donnadieu C."/>
            <person name="Jouanno E."/>
            <person name="Lampietro C."/>
            <person name="Louis A."/>
            <person name="Herpin A."/>
            <person name="Echchiki A."/>
            <person name="Berthelot C."/>
            <person name="Parey E."/>
            <person name="Roest-Crollius H."/>
            <person name="Braasch I."/>
            <person name="Postlethwait J."/>
            <person name="Bobe J."/>
            <person name="Montfort J."/>
            <person name="Bouchez O."/>
            <person name="Begum T."/>
            <person name="Mejri S."/>
            <person name="Adams A."/>
            <person name="Chen W.-J."/>
            <person name="Guiguen Y."/>
        </authorList>
    </citation>
    <scope>NUCLEOTIDE SEQUENCE</scope>
    <source>
        <strain evidence="3">YG-15Mar2019-1</strain>
        <tissue evidence="3">Brain</tissue>
    </source>
</reference>
<dbReference type="Gene3D" id="1.10.287.1490">
    <property type="match status" value="1"/>
</dbReference>
<keyword evidence="1" id="KW-0175">Coiled coil</keyword>
<feature type="region of interest" description="Disordered" evidence="2">
    <location>
        <begin position="1"/>
        <end position="36"/>
    </location>
</feature>
<evidence type="ECO:0000313" key="4">
    <source>
        <dbReference type="Proteomes" id="UP001046870"/>
    </source>
</evidence>
<dbReference type="PANTHER" id="PTHR46657">
    <property type="entry name" value="CENTROSOMAL PROTEIN OF 128 KDA"/>
    <property type="match status" value="1"/>
</dbReference>
<organism evidence="3 4">
    <name type="scientific">Megalops atlanticus</name>
    <name type="common">Tarpon</name>
    <name type="synonym">Clupea gigantea</name>
    <dbReference type="NCBI Taxonomy" id="7932"/>
    <lineage>
        <taxon>Eukaryota</taxon>
        <taxon>Metazoa</taxon>
        <taxon>Chordata</taxon>
        <taxon>Craniata</taxon>
        <taxon>Vertebrata</taxon>
        <taxon>Euteleostomi</taxon>
        <taxon>Actinopterygii</taxon>
        <taxon>Neopterygii</taxon>
        <taxon>Teleostei</taxon>
        <taxon>Elopiformes</taxon>
        <taxon>Megalopidae</taxon>
        <taxon>Megalops</taxon>
    </lineage>
</organism>
<dbReference type="AlphaFoldDB" id="A0A9D3PJ44"/>
<accession>A0A9D3PJ44</accession>
<keyword evidence="4" id="KW-1185">Reference proteome</keyword>
<feature type="compositionally biased region" description="Basic residues" evidence="2">
    <location>
        <begin position="15"/>
        <end position="32"/>
    </location>
</feature>
<name>A0A9D3PJ44_MEGAT</name>
<feature type="region of interest" description="Disordered" evidence="2">
    <location>
        <begin position="440"/>
        <end position="460"/>
    </location>
</feature>
<feature type="region of interest" description="Disordered" evidence="2">
    <location>
        <begin position="335"/>
        <end position="358"/>
    </location>
</feature>
<proteinExistence type="predicted"/>
<dbReference type="InterPro" id="IPR026652">
    <property type="entry name" value="CEP128"/>
</dbReference>
<dbReference type="GO" id="GO:0005814">
    <property type="term" value="C:centriole"/>
    <property type="evidence" value="ECO:0007669"/>
    <property type="project" value="TreeGrafter"/>
</dbReference>
<evidence type="ECO:0000256" key="1">
    <source>
        <dbReference type="SAM" id="Coils"/>
    </source>
</evidence>
<feature type="compositionally biased region" description="Basic and acidic residues" evidence="2">
    <location>
        <begin position="260"/>
        <end position="284"/>
    </location>
</feature>
<evidence type="ECO:0000313" key="3">
    <source>
        <dbReference type="EMBL" id="KAG7461196.1"/>
    </source>
</evidence>
<feature type="coiled-coil region" evidence="1">
    <location>
        <begin position="970"/>
        <end position="1018"/>
    </location>
</feature>
<feature type="region of interest" description="Disordered" evidence="2">
    <location>
        <begin position="100"/>
        <end position="153"/>
    </location>
</feature>
<feature type="compositionally biased region" description="Polar residues" evidence="2">
    <location>
        <begin position="335"/>
        <end position="344"/>
    </location>
</feature>
<dbReference type="EMBL" id="JAFDVH010000018">
    <property type="protein sequence ID" value="KAG7461196.1"/>
    <property type="molecule type" value="Genomic_DNA"/>
</dbReference>
<comment type="caution">
    <text evidence="3">The sequence shown here is derived from an EMBL/GenBank/DDBJ whole genome shotgun (WGS) entry which is preliminary data.</text>
</comment>
<dbReference type="OrthoDB" id="10046318at2759"/>
<feature type="compositionally biased region" description="Basic and acidic residues" evidence="2">
    <location>
        <begin position="345"/>
        <end position="354"/>
    </location>
</feature>
<feature type="compositionally biased region" description="Basic and acidic residues" evidence="2">
    <location>
        <begin position="234"/>
        <end position="250"/>
    </location>
</feature>
<protein>
    <recommendedName>
        <fullName evidence="5">Centrosomal protein 128</fullName>
    </recommendedName>
</protein>
<sequence length="1080" mass="124904">MAETSSESDTYLRGRGYRSRGRDTHSRHRRGRASADVDISEKIDTLANTLEDTSRNLHNVDRMLGQYREHTDDQAETMAVLREDLEESIQQLRSQRLQRAHAGRSASLSTLHTSDLEAGSASDGHRYCPTSPLRDYAGRETAGRRRSRSATVRFRDPSHLQDHVHGMHQSLRDLRSDQLRLGDDVDREIHRRNKVDVEIKRTLDRLSDQLSSQKGDSVSSRVEKRLQEIEKEIRAERRGAERQPEQRPEQRSTVSQELQEALRRRENAAGESEEAMKSRLLRSECDKNKVEQELERTRRQLDQSEGGRDALLQQVEDLRVQLLRTERERMDMQQQISLLTSQQRSRPDREELSRGRGSAEWAELEREVQELRAELGRGAVRSEVEELRRALERKDRERAQLCVQVEALSSDLERREQQQLRMLEQLKELQARAEACRAERERAEAQRDESDRRREEVKSRAQDALRHWKAKCKSLERHLEEKSQEAQSSTDKTRQACKERDGLQVTLQSLSQQAEALRKELGEVVGRLAQREEDLRRKEVELSDTRARQLALEQEAREVREASRSLREAAEWQGPLEARLREENRALEARAEELERGRERDREALLELRAAARDLGAARAELAARLEEEEGARKEAEGRLEAALEDALSQGQQLKLERELHQSELASLQGALRDGRAKQERAAQEALRLCQQEREELQAHLREVKADAAAAKDLVRAHRRQVEKMKTECDKLTEELSLAEESHAQLRRKYQMLKQELEEKAKLVARGDERAESMEAAVAELRAQVGRLEAEQEAVLHTIGAEIDAACKTLSRDSDDKLNAISLSVGLQKDPHRWLAETKTKLQWLCEEVKEREARTRRLKRHLQQSREEIKGLKQNKDAEQQVLLERLTQQERLLEDIHGEKRDLLEKTRRKDDEMRTLQDRILDLEMPWRIPAGSADISKHEGQSTRLALNHLESVPEKLSLMENFKDLEESQRQREMVEQRYARYREIVGDLQHQLEDSKRRIQEYRDEKMDATSRSIRLAALSSSIRGQTSFLSSSLLTDSASPHKRMSSPDFDGSLLEDHSSPVNGTKSQPQDSNA</sequence>
<feature type="region of interest" description="Disordered" evidence="2">
    <location>
        <begin position="234"/>
        <end position="284"/>
    </location>
</feature>
<gene>
    <name evidence="3" type="ORF">MATL_G00207450</name>
</gene>
<feature type="coiled-coil region" evidence="1">
    <location>
        <begin position="676"/>
        <end position="791"/>
    </location>
</feature>
<feature type="coiled-coil region" evidence="1">
    <location>
        <begin position="849"/>
        <end position="908"/>
    </location>
</feature>
<evidence type="ECO:0000256" key="2">
    <source>
        <dbReference type="SAM" id="MobiDB-lite"/>
    </source>
</evidence>
<feature type="compositionally biased region" description="Polar residues" evidence="2">
    <location>
        <begin position="1066"/>
        <end position="1080"/>
    </location>
</feature>
<dbReference type="Proteomes" id="UP001046870">
    <property type="component" value="Chromosome 18"/>
</dbReference>
<dbReference type="PANTHER" id="PTHR46657:SF1">
    <property type="entry name" value="CENTROSOMAL PROTEIN OF 128 KDA"/>
    <property type="match status" value="1"/>
</dbReference>
<feature type="region of interest" description="Disordered" evidence="2">
    <location>
        <begin position="1041"/>
        <end position="1080"/>
    </location>
</feature>
<dbReference type="GO" id="GO:0000922">
    <property type="term" value="C:spindle pole"/>
    <property type="evidence" value="ECO:0007669"/>
    <property type="project" value="TreeGrafter"/>
</dbReference>